<accession>A0A8H7AB38</accession>
<keyword evidence="3" id="KW-1185">Reference proteome</keyword>
<evidence type="ECO:0000313" key="2">
    <source>
        <dbReference type="EMBL" id="KAF7504497.1"/>
    </source>
</evidence>
<gene>
    <name evidence="2" type="ORF">GJ744_002177</name>
</gene>
<dbReference type="PANTHER" id="PTHR10622">
    <property type="entry name" value="HET DOMAIN-CONTAINING PROTEIN"/>
    <property type="match status" value="1"/>
</dbReference>
<comment type="caution">
    <text evidence="2">The sequence shown here is derived from an EMBL/GenBank/DDBJ whole genome shotgun (WGS) entry which is preliminary data.</text>
</comment>
<dbReference type="Proteomes" id="UP000606974">
    <property type="component" value="Unassembled WGS sequence"/>
</dbReference>
<sequence length="218" mass="25141">MRLLHSSRLEMTYFIADEDIPPYAILSHTWGEEEVSLQDWQSLSSSDINFKRGYSKIKRCCEQAQHDGLEWAWLDTCCIDKTSSAELSEAINSMFRCCMDVPALEFNLARSRWFTRGWTLQELIAPANLIFFSMDWRPLGTKSQLHNILSSITGLEKKFLNSKNLELASIAKKMSWAASRKSSRIEDTAYSLLGIFDNDMRLIYGEGKRPLRDSKKSY</sequence>
<evidence type="ECO:0000313" key="3">
    <source>
        <dbReference type="Proteomes" id="UP000606974"/>
    </source>
</evidence>
<dbReference type="PANTHER" id="PTHR10622:SF10">
    <property type="entry name" value="HET DOMAIN-CONTAINING PROTEIN"/>
    <property type="match status" value="1"/>
</dbReference>
<organism evidence="2 3">
    <name type="scientific">Endocarpon pusillum</name>
    <dbReference type="NCBI Taxonomy" id="364733"/>
    <lineage>
        <taxon>Eukaryota</taxon>
        <taxon>Fungi</taxon>
        <taxon>Dikarya</taxon>
        <taxon>Ascomycota</taxon>
        <taxon>Pezizomycotina</taxon>
        <taxon>Eurotiomycetes</taxon>
        <taxon>Chaetothyriomycetidae</taxon>
        <taxon>Verrucariales</taxon>
        <taxon>Verrucariaceae</taxon>
        <taxon>Endocarpon</taxon>
    </lineage>
</organism>
<name>A0A8H7AB38_9EURO</name>
<dbReference type="EMBL" id="JAACFV010000136">
    <property type="protein sequence ID" value="KAF7504497.1"/>
    <property type="molecule type" value="Genomic_DNA"/>
</dbReference>
<dbReference type="OrthoDB" id="674604at2759"/>
<reference evidence="2" key="1">
    <citation type="submission" date="2020-02" db="EMBL/GenBank/DDBJ databases">
        <authorList>
            <person name="Palmer J.M."/>
        </authorList>
    </citation>
    <scope>NUCLEOTIDE SEQUENCE</scope>
    <source>
        <strain evidence="2">EPUS1.4</strain>
        <tissue evidence="2">Thallus</tissue>
    </source>
</reference>
<feature type="domain" description="Heterokaryon incompatibility" evidence="1">
    <location>
        <begin position="23"/>
        <end position="94"/>
    </location>
</feature>
<evidence type="ECO:0000259" key="1">
    <source>
        <dbReference type="Pfam" id="PF06985"/>
    </source>
</evidence>
<dbReference type="InterPro" id="IPR010730">
    <property type="entry name" value="HET"/>
</dbReference>
<proteinExistence type="predicted"/>
<dbReference type="Pfam" id="PF06985">
    <property type="entry name" value="HET"/>
    <property type="match status" value="1"/>
</dbReference>
<protein>
    <recommendedName>
        <fullName evidence="1">Heterokaryon incompatibility domain-containing protein</fullName>
    </recommendedName>
</protein>
<dbReference type="AlphaFoldDB" id="A0A8H7AB38"/>